<dbReference type="GO" id="GO:0008418">
    <property type="term" value="F:protein-N-terminal asparagine amidohydrolase activity"/>
    <property type="evidence" value="ECO:0007669"/>
    <property type="project" value="InterPro"/>
</dbReference>
<dbReference type="GO" id="GO:0006511">
    <property type="term" value="P:ubiquitin-dependent protein catabolic process"/>
    <property type="evidence" value="ECO:0007669"/>
    <property type="project" value="TreeGrafter"/>
</dbReference>
<proteinExistence type="predicted"/>
<evidence type="ECO:0000313" key="1">
    <source>
        <dbReference type="EMBL" id="CAH0381972.1"/>
    </source>
</evidence>
<dbReference type="PANTHER" id="PTHR12498:SF0">
    <property type="entry name" value="PROTEIN N-TERMINAL ASPARAGINE AMIDOHYDROLASE"/>
    <property type="match status" value="1"/>
</dbReference>
<gene>
    <name evidence="1" type="ORF">BEMITA_LOCUS1568</name>
</gene>
<organism evidence="1 2">
    <name type="scientific">Bemisia tabaci</name>
    <name type="common">Sweetpotato whitefly</name>
    <name type="synonym">Aleurodes tabaci</name>
    <dbReference type="NCBI Taxonomy" id="7038"/>
    <lineage>
        <taxon>Eukaryota</taxon>
        <taxon>Metazoa</taxon>
        <taxon>Ecdysozoa</taxon>
        <taxon>Arthropoda</taxon>
        <taxon>Hexapoda</taxon>
        <taxon>Insecta</taxon>
        <taxon>Pterygota</taxon>
        <taxon>Neoptera</taxon>
        <taxon>Paraneoptera</taxon>
        <taxon>Hemiptera</taxon>
        <taxon>Sternorrhyncha</taxon>
        <taxon>Aleyrodoidea</taxon>
        <taxon>Aleyrodidae</taxon>
        <taxon>Aleyrodinae</taxon>
        <taxon>Bemisia</taxon>
    </lineage>
</organism>
<dbReference type="AlphaFoldDB" id="A0A9P0EWF2"/>
<sequence length="312" mass="34754">MVLFLNGVVQEEAPADIKMFYINHPVYRESATQLHSVPPKVVGPGPVGLLCVRQREMAITVPHDKHVTILAGDNVTTCILVFLRHPGSGATGLMHYDGSGTDEGVMSMIARVQELSYGYPEGRLELSLIGAYSSHNYSVELFYSLMVAFHKQAVEIDLVLAVVGELNTIVRNGTHWPILYGAGMNVKTGEIFPATIPDKGPDIALRGARVLTDAGQQILDVYDCSVGLMRIGPFNYNPLRGVDLWLEQSDEFILQHLSTTPDIEPPHFVSMVRAMLKYIRDHPFPAVTVFRDNRPHYYRRDEHTGAWIPLGY</sequence>
<dbReference type="PANTHER" id="PTHR12498">
    <property type="entry name" value="N-TERMINAL ASPARAGINE AMIDOHYDROLASE"/>
    <property type="match status" value="1"/>
</dbReference>
<dbReference type="InterPro" id="IPR026750">
    <property type="entry name" value="NTAN1"/>
</dbReference>
<dbReference type="KEGG" id="btab:109039103"/>
<dbReference type="Proteomes" id="UP001152759">
    <property type="component" value="Chromosome 1"/>
</dbReference>
<name>A0A9P0EWF2_BEMTA</name>
<keyword evidence="2" id="KW-1185">Reference proteome</keyword>
<protein>
    <recommendedName>
        <fullName evidence="3">Protein N-terminal asparagine amidohydrolase</fullName>
    </recommendedName>
</protein>
<dbReference type="OrthoDB" id="539995at2759"/>
<evidence type="ECO:0000313" key="2">
    <source>
        <dbReference type="Proteomes" id="UP001152759"/>
    </source>
</evidence>
<dbReference type="Pfam" id="PF14736">
    <property type="entry name" value="N_Asn_amidohyd"/>
    <property type="match status" value="1"/>
</dbReference>
<dbReference type="EMBL" id="OU963862">
    <property type="protein sequence ID" value="CAH0381972.1"/>
    <property type="molecule type" value="Genomic_DNA"/>
</dbReference>
<evidence type="ECO:0008006" key="3">
    <source>
        <dbReference type="Google" id="ProtNLM"/>
    </source>
</evidence>
<reference evidence="1" key="1">
    <citation type="submission" date="2021-12" db="EMBL/GenBank/DDBJ databases">
        <authorList>
            <person name="King R."/>
        </authorList>
    </citation>
    <scope>NUCLEOTIDE SEQUENCE</scope>
</reference>
<dbReference type="GO" id="GO:0005634">
    <property type="term" value="C:nucleus"/>
    <property type="evidence" value="ECO:0007669"/>
    <property type="project" value="TreeGrafter"/>
</dbReference>
<accession>A0A9P0EWF2</accession>